<organism evidence="1 2">
    <name type="scientific">Oryza meyeriana var. granulata</name>
    <dbReference type="NCBI Taxonomy" id="110450"/>
    <lineage>
        <taxon>Eukaryota</taxon>
        <taxon>Viridiplantae</taxon>
        <taxon>Streptophyta</taxon>
        <taxon>Embryophyta</taxon>
        <taxon>Tracheophyta</taxon>
        <taxon>Spermatophyta</taxon>
        <taxon>Magnoliopsida</taxon>
        <taxon>Liliopsida</taxon>
        <taxon>Poales</taxon>
        <taxon>Poaceae</taxon>
        <taxon>BOP clade</taxon>
        <taxon>Oryzoideae</taxon>
        <taxon>Oryzeae</taxon>
        <taxon>Oryzinae</taxon>
        <taxon>Oryza</taxon>
        <taxon>Oryza meyeriana</taxon>
    </lineage>
</organism>
<evidence type="ECO:0008006" key="3">
    <source>
        <dbReference type="Google" id="ProtNLM"/>
    </source>
</evidence>
<dbReference type="AlphaFoldDB" id="A0A6G1D054"/>
<feature type="non-terminal residue" evidence="1">
    <location>
        <position position="144"/>
    </location>
</feature>
<evidence type="ECO:0000313" key="2">
    <source>
        <dbReference type="Proteomes" id="UP000479710"/>
    </source>
</evidence>
<gene>
    <name evidence="1" type="ORF">E2562_009258</name>
</gene>
<dbReference type="EMBL" id="SPHZ02000007">
    <property type="protein sequence ID" value="KAF0906255.1"/>
    <property type="molecule type" value="Genomic_DNA"/>
</dbReference>
<sequence length="144" mass="16454">GQMNNGFVASLYNEDDYAACNEFMQSIPTETQQPLQNDIVHKKSSSKQSQLTRGKNFNDDEDILLVSGWLNIGTDATQGTNQAKATFWTRVHMYYMKNRECLAERSQISLQHRWGSIQEAVQKFCSCVTQVETRNRSGNTIHDK</sequence>
<dbReference type="Proteomes" id="UP000479710">
    <property type="component" value="Unassembled WGS sequence"/>
</dbReference>
<dbReference type="OrthoDB" id="674687at2759"/>
<reference evidence="1 2" key="1">
    <citation type="submission" date="2019-11" db="EMBL/GenBank/DDBJ databases">
        <title>Whole genome sequence of Oryza granulata.</title>
        <authorList>
            <person name="Li W."/>
        </authorList>
    </citation>
    <scope>NUCLEOTIDE SEQUENCE [LARGE SCALE GENOMIC DNA]</scope>
    <source>
        <strain evidence="2">cv. Menghai</strain>
        <tissue evidence="1">Leaf</tissue>
    </source>
</reference>
<proteinExistence type="predicted"/>
<comment type="caution">
    <text evidence="1">The sequence shown here is derived from an EMBL/GenBank/DDBJ whole genome shotgun (WGS) entry which is preliminary data.</text>
</comment>
<feature type="non-terminal residue" evidence="1">
    <location>
        <position position="1"/>
    </location>
</feature>
<name>A0A6G1D054_9ORYZ</name>
<protein>
    <recommendedName>
        <fullName evidence="3">No apical meristem-associated C-terminal domain-containing protein</fullName>
    </recommendedName>
</protein>
<accession>A0A6G1D054</accession>
<evidence type="ECO:0000313" key="1">
    <source>
        <dbReference type="EMBL" id="KAF0906255.1"/>
    </source>
</evidence>
<dbReference type="PANTHER" id="PTHR45125">
    <property type="entry name" value="F21J9.4-RELATED"/>
    <property type="match status" value="1"/>
</dbReference>
<dbReference type="PANTHER" id="PTHR45125:SF51">
    <property type="entry name" value="F21J9.4-RELATED"/>
    <property type="match status" value="1"/>
</dbReference>
<keyword evidence="2" id="KW-1185">Reference proteome</keyword>